<dbReference type="EMBL" id="CP121194">
    <property type="protein sequence ID" value="XBH10405.1"/>
    <property type="molecule type" value="Genomic_DNA"/>
</dbReference>
<protein>
    <recommendedName>
        <fullName evidence="2">ATP-binding protein</fullName>
    </recommendedName>
</protein>
<name>A0AAU7CYP1_9BACT</name>
<dbReference type="RefSeq" id="WP_348267912.1">
    <property type="nucleotide sequence ID" value="NZ_CP121194.1"/>
</dbReference>
<dbReference type="KEGG" id="epl:P4G45_01400"/>
<sequence>MKVSTVLGELNLGKSVAEFDEGLDRYFVDTEIFRSLTTDTVDIIAGDKGTGKTALYRTLKQRYAKIPELAHTEIITGFNVTGNPVFQKLVHIQTLTEGQYRAIWKTYIFSLVANWLLQLYDENTTEEMDELQDMLTVAGLRSYDDSAETVFSRIVGAVSRLLRPSSAEVEVSLSETGMPIVKPKLEFEKDEKKTSPVIDPNEIPYEAALKTLDKALGTANITVWIAFDRLDEAFQGFENIEIPALRALLRSYLDIQDFPHIKLKLFVRKDLFRKVISGGFVNLTHINAQKIEIVWDEEDLLALLAARVRESTQFSEALSLTGSETDIEVFYKIFPGQIDPGSRKPNTWNWMMTRIRDGNNIKPPRNLLDLVEKARQTQLRDEQRSARDVTPGEPLIQADSVRKAQKQLSQQRVEDTLLAESPELAETIELFRGGRAEHNAQSLSEMLLVPVADIRSTVRPLQHAGFLEEIGSNFKVPSLYREGLEIKQGKAFAMTGAEDQSGDEADNAESD</sequence>
<evidence type="ECO:0000313" key="1">
    <source>
        <dbReference type="EMBL" id="XBH10405.1"/>
    </source>
</evidence>
<gene>
    <name evidence="1" type="ORF">P4G45_01400</name>
</gene>
<dbReference type="InterPro" id="IPR059206">
    <property type="entry name" value="Sll1717-like"/>
</dbReference>
<dbReference type="NCBIfam" id="NF047389">
    <property type="entry name" value="ATPase_Sll1717"/>
    <property type="match status" value="1"/>
</dbReference>
<reference evidence="1" key="1">
    <citation type="submission" date="2023-03" db="EMBL/GenBank/DDBJ databases">
        <title>Edaphobacter sp.</title>
        <authorList>
            <person name="Huber K.J."/>
            <person name="Papendorf J."/>
            <person name="Pilke C."/>
            <person name="Bunk B."/>
            <person name="Sproeer C."/>
            <person name="Pester M."/>
        </authorList>
    </citation>
    <scope>NUCLEOTIDE SEQUENCE</scope>
    <source>
        <strain evidence="1">DSM 109919</strain>
    </source>
</reference>
<accession>A0AAU7CYP1</accession>
<organism evidence="1">
    <name type="scientific">Edaphobacter paludis</name>
    <dbReference type="NCBI Taxonomy" id="3035702"/>
    <lineage>
        <taxon>Bacteria</taxon>
        <taxon>Pseudomonadati</taxon>
        <taxon>Acidobacteriota</taxon>
        <taxon>Terriglobia</taxon>
        <taxon>Terriglobales</taxon>
        <taxon>Acidobacteriaceae</taxon>
        <taxon>Edaphobacter</taxon>
    </lineage>
</organism>
<proteinExistence type="predicted"/>
<dbReference type="AlphaFoldDB" id="A0AAU7CYP1"/>
<evidence type="ECO:0008006" key="2">
    <source>
        <dbReference type="Google" id="ProtNLM"/>
    </source>
</evidence>